<dbReference type="EMBL" id="JABFYL010000005">
    <property type="protein sequence ID" value="NVN48451.1"/>
    <property type="molecule type" value="Genomic_DNA"/>
</dbReference>
<feature type="binding site" evidence="8">
    <location>
        <position position="105"/>
    </location>
    <ligand>
        <name>GTP</name>
        <dbReference type="ChEBI" id="CHEBI:37565"/>
    </ligand>
</feature>
<gene>
    <name evidence="8" type="primary">mobA</name>
    <name evidence="10" type="ORF">HLY00_4604</name>
</gene>
<feature type="binding site" evidence="8">
    <location>
        <position position="73"/>
    </location>
    <ligand>
        <name>GTP</name>
        <dbReference type="ChEBI" id="CHEBI:37565"/>
    </ligand>
</feature>
<dbReference type="Gene3D" id="3.90.550.10">
    <property type="entry name" value="Spore Coat Polysaccharide Biosynthesis Protein SpsA, Chain A"/>
    <property type="match status" value="1"/>
</dbReference>
<evidence type="ECO:0000256" key="2">
    <source>
        <dbReference type="ARBA" id="ARBA00022679"/>
    </source>
</evidence>
<keyword evidence="4 8" id="KW-0547">Nucleotide-binding</keyword>
<proteinExistence type="inferred from homology"/>
<dbReference type="PANTHER" id="PTHR19136:SF81">
    <property type="entry name" value="MOLYBDENUM COFACTOR GUANYLYLTRANSFERASE"/>
    <property type="match status" value="1"/>
</dbReference>
<feature type="binding site" evidence="8">
    <location>
        <position position="24"/>
    </location>
    <ligand>
        <name>GTP</name>
        <dbReference type="ChEBI" id="CHEBI:37565"/>
    </ligand>
</feature>
<evidence type="ECO:0000256" key="7">
    <source>
        <dbReference type="ARBA" id="ARBA00023150"/>
    </source>
</evidence>
<dbReference type="InterPro" id="IPR029044">
    <property type="entry name" value="Nucleotide-diphossugar_trans"/>
</dbReference>
<dbReference type="NCBIfam" id="NF001855">
    <property type="entry name" value="PRK00576.1"/>
    <property type="match status" value="1"/>
</dbReference>
<keyword evidence="6 8" id="KW-0342">GTP-binding</keyword>
<keyword evidence="3 8" id="KW-0479">Metal-binding</keyword>
<comment type="cofactor">
    <cofactor evidence="8">
        <name>Mg(2+)</name>
        <dbReference type="ChEBI" id="CHEBI:18420"/>
    </cofactor>
</comment>
<dbReference type="GO" id="GO:0046872">
    <property type="term" value="F:metal ion binding"/>
    <property type="evidence" value="ECO:0007669"/>
    <property type="project" value="UniProtKB-KW"/>
</dbReference>
<dbReference type="GO" id="GO:0005737">
    <property type="term" value="C:cytoplasm"/>
    <property type="evidence" value="ECO:0007669"/>
    <property type="project" value="UniProtKB-SubCell"/>
</dbReference>
<keyword evidence="11" id="KW-1185">Reference proteome</keyword>
<dbReference type="RefSeq" id="WP_347133244.1">
    <property type="nucleotide sequence ID" value="NZ_JABFYL010000005.1"/>
</dbReference>
<protein>
    <recommendedName>
        <fullName evidence="8">Probable molybdenum cofactor guanylyltransferase</fullName>
        <shortName evidence="8">MoCo guanylyltransferase</shortName>
        <ecNumber evidence="8">2.7.7.77</ecNumber>
    </recommendedName>
    <alternativeName>
        <fullName evidence="8">GTP:molybdopterin guanylyltransferase</fullName>
    </alternativeName>
    <alternativeName>
        <fullName evidence="8">Mo-MPT guanylyltransferase</fullName>
    </alternativeName>
    <alternativeName>
        <fullName evidence="8">Molybdopterin guanylyltransferase</fullName>
    </alternativeName>
    <alternativeName>
        <fullName evidence="8">Molybdopterin-guanine dinucleotide synthase</fullName>
        <shortName evidence="8">MGD synthase</shortName>
    </alternativeName>
</protein>
<dbReference type="CDD" id="cd02503">
    <property type="entry name" value="MobA"/>
    <property type="match status" value="1"/>
</dbReference>
<comment type="domain">
    <text evidence="8">The N-terminal domain determines nucleotide recognition and specific binding, while the C-terminal domain determines the specific binding to the target protein.</text>
</comment>
<dbReference type="EC" id="2.7.7.77" evidence="8"/>
<organism evidence="10 11">
    <name type="scientific">Mycolicibacterium hippocampi</name>
    <dbReference type="NCBI Taxonomy" id="659824"/>
    <lineage>
        <taxon>Bacteria</taxon>
        <taxon>Bacillati</taxon>
        <taxon>Actinomycetota</taxon>
        <taxon>Actinomycetes</taxon>
        <taxon>Mycobacteriales</taxon>
        <taxon>Mycobacteriaceae</taxon>
        <taxon>Mycolicibacterium</taxon>
    </lineage>
</organism>
<dbReference type="PANTHER" id="PTHR19136">
    <property type="entry name" value="MOLYBDENUM COFACTOR GUANYLYLTRANSFERASE"/>
    <property type="match status" value="1"/>
</dbReference>
<evidence type="ECO:0000256" key="5">
    <source>
        <dbReference type="ARBA" id="ARBA00022842"/>
    </source>
</evidence>
<accession>A0A850PDA0</accession>
<comment type="similarity">
    <text evidence="8">Belongs to the MobA family.</text>
</comment>
<name>A0A850PDA0_9MYCO</name>
<dbReference type="Pfam" id="PF12804">
    <property type="entry name" value="NTP_transf_3"/>
    <property type="match status" value="1"/>
</dbReference>
<dbReference type="AlphaFoldDB" id="A0A850PDA0"/>
<evidence type="ECO:0000313" key="10">
    <source>
        <dbReference type="EMBL" id="NVN48451.1"/>
    </source>
</evidence>
<keyword evidence="5 8" id="KW-0460">Magnesium</keyword>
<keyword evidence="2 8" id="KW-0808">Transferase</keyword>
<dbReference type="InterPro" id="IPR025877">
    <property type="entry name" value="MobA-like_NTP_Trfase"/>
</dbReference>
<comment type="function">
    <text evidence="8">Transfers a GMP moiety from GTP to Mo-molybdopterin (Mo-MPT) cofactor (Moco or molybdenum cofactor) to form Mo-molybdopterin guanine dinucleotide (Mo-MGD) cofactor.</text>
</comment>
<evidence type="ECO:0000256" key="8">
    <source>
        <dbReference type="HAMAP-Rule" id="MF_00316"/>
    </source>
</evidence>
<keyword evidence="10" id="KW-0548">Nucleotidyltransferase</keyword>
<feature type="binding site" evidence="8">
    <location>
        <position position="105"/>
    </location>
    <ligand>
        <name>Mg(2+)</name>
        <dbReference type="ChEBI" id="CHEBI:18420"/>
    </ligand>
</feature>
<dbReference type="GO" id="GO:0006777">
    <property type="term" value="P:Mo-molybdopterin cofactor biosynthetic process"/>
    <property type="evidence" value="ECO:0007669"/>
    <property type="project" value="UniProtKB-KW"/>
</dbReference>
<dbReference type="GO" id="GO:0061603">
    <property type="term" value="F:molybdenum cofactor guanylyltransferase activity"/>
    <property type="evidence" value="ECO:0007669"/>
    <property type="project" value="UniProtKB-EC"/>
</dbReference>
<keyword evidence="1 8" id="KW-0963">Cytoplasm</keyword>
<evidence type="ECO:0000313" key="11">
    <source>
        <dbReference type="Proteomes" id="UP000570517"/>
    </source>
</evidence>
<comment type="caution">
    <text evidence="10">The sequence shown here is derived from an EMBL/GenBank/DDBJ whole genome shotgun (WGS) entry which is preliminary data.</text>
</comment>
<keyword evidence="7 8" id="KW-0501">Molybdenum cofactor biosynthesis</keyword>
<reference evidence="10 11" key="1">
    <citation type="submission" date="2020-05" db="EMBL/GenBank/DDBJ databases">
        <title>Draft genome sequence of Mycobacterium hippocampi DL, isolated from European seabass, Dicentrarchus labrax, reared in fish farms.</title>
        <authorList>
            <person name="Stathopoulou P."/>
            <person name="Asimakis E."/>
            <person name="Tzokas K."/>
            <person name="Batargias C."/>
            <person name="Tsiamis G."/>
        </authorList>
    </citation>
    <scope>NUCLEOTIDE SEQUENCE [LARGE SCALE GENOMIC DNA]</scope>
    <source>
        <strain evidence="10 11">DL</strain>
    </source>
</reference>
<comment type="catalytic activity">
    <reaction evidence="8">
        <text>Mo-molybdopterin + GTP + H(+) = Mo-molybdopterin guanine dinucleotide + diphosphate</text>
        <dbReference type="Rhea" id="RHEA:34243"/>
        <dbReference type="ChEBI" id="CHEBI:15378"/>
        <dbReference type="ChEBI" id="CHEBI:33019"/>
        <dbReference type="ChEBI" id="CHEBI:37565"/>
        <dbReference type="ChEBI" id="CHEBI:71302"/>
        <dbReference type="ChEBI" id="CHEBI:71310"/>
        <dbReference type="EC" id="2.7.7.77"/>
    </reaction>
</comment>
<evidence type="ECO:0000259" key="9">
    <source>
        <dbReference type="Pfam" id="PF12804"/>
    </source>
</evidence>
<evidence type="ECO:0000256" key="3">
    <source>
        <dbReference type="ARBA" id="ARBA00022723"/>
    </source>
</evidence>
<evidence type="ECO:0000256" key="4">
    <source>
        <dbReference type="ARBA" id="ARBA00022741"/>
    </source>
</evidence>
<feature type="binding site" evidence="8">
    <location>
        <begin position="12"/>
        <end position="14"/>
    </location>
    <ligand>
        <name>GTP</name>
        <dbReference type="ChEBI" id="CHEBI:37565"/>
    </ligand>
</feature>
<dbReference type="InterPro" id="IPR013482">
    <property type="entry name" value="Molybde_CF_guanTrfase"/>
</dbReference>
<feature type="domain" description="MobA-like NTP transferase" evidence="9">
    <location>
        <begin position="9"/>
        <end position="167"/>
    </location>
</feature>
<evidence type="ECO:0000256" key="1">
    <source>
        <dbReference type="ARBA" id="ARBA00022490"/>
    </source>
</evidence>
<comment type="subcellular location">
    <subcellularLocation>
        <location evidence="8">Cytoplasm</location>
    </subcellularLocation>
</comment>
<evidence type="ECO:0000256" key="6">
    <source>
        <dbReference type="ARBA" id="ARBA00023134"/>
    </source>
</evidence>
<dbReference type="HAMAP" id="MF_00316">
    <property type="entry name" value="MobA"/>
    <property type="match status" value="1"/>
</dbReference>
<comment type="caution">
    <text evidence="8">Lacks conserved residue(s) required for the propagation of feature annotation.</text>
</comment>
<dbReference type="SUPFAM" id="SSF53448">
    <property type="entry name" value="Nucleotide-diphospho-sugar transferases"/>
    <property type="match status" value="1"/>
</dbReference>
<dbReference type="GO" id="GO:0005525">
    <property type="term" value="F:GTP binding"/>
    <property type="evidence" value="ECO:0007669"/>
    <property type="project" value="UniProtKB-UniRule"/>
</dbReference>
<sequence length="200" mass="20835">MTPSLPLAAVVLAGGASRRMGRDKATVVIDTPDGPTTLVERTVSTVVGRCAPVFVIAAPGQALPDLPASVLRDEVRGVGPLLATGRGLRAAAEAGVEHAFVCAVDMPELTTELIETLTGPAGRLGVDVVLPWDGRDHYLAGIYRTALHATIADLVHSGARSMRALVDTVDTQRIVMPEQAALANVNTPAELEAVIPPRLT</sequence>
<dbReference type="Proteomes" id="UP000570517">
    <property type="component" value="Unassembled WGS sequence"/>
</dbReference>